<feature type="binding site" evidence="18">
    <location>
        <position position="343"/>
    </location>
    <ligand>
        <name>ATP</name>
        <dbReference type="ChEBI" id="CHEBI:30616"/>
    </ligand>
</feature>
<dbReference type="PANTHER" id="PTHR11136">
    <property type="entry name" value="FOLYLPOLYGLUTAMATE SYNTHASE-RELATED"/>
    <property type="match status" value="1"/>
</dbReference>
<dbReference type="GO" id="GO:0005524">
    <property type="term" value="F:ATP binding"/>
    <property type="evidence" value="ECO:0007669"/>
    <property type="project" value="UniProtKB-KW"/>
</dbReference>
<evidence type="ECO:0000256" key="11">
    <source>
        <dbReference type="ARBA" id="ARBA00022792"/>
    </source>
</evidence>
<comment type="function">
    <text evidence="17">Catalyzes conversion of folates to polyglutamate derivatives allowing concentration of folate compounds in the cell and the intracellular retention of these cofactors, which are important substrates for most of the folate-dependent enzymes that are involved in one-carbon transfer reactions involved in purine, pyrimidine and amino acid synthesis.</text>
</comment>
<comment type="subcellular location">
    <subcellularLocation>
        <location evidence="3">Cytoplasm</location>
    </subcellularLocation>
    <subcellularLocation>
        <location evidence="1">Mitochondrion inner membrane</location>
    </subcellularLocation>
    <subcellularLocation>
        <location evidence="2">Mitochondrion matrix</location>
    </subcellularLocation>
</comment>
<dbReference type="SUPFAM" id="SSF53623">
    <property type="entry name" value="MurD-like peptide ligases, catalytic domain"/>
    <property type="match status" value="1"/>
</dbReference>
<evidence type="ECO:0000256" key="4">
    <source>
        <dbReference type="ARBA" id="ARBA00005150"/>
    </source>
</evidence>
<feature type="binding site" evidence="19">
    <location>
        <position position="212"/>
    </location>
    <ligand>
        <name>Mg(2+)</name>
        <dbReference type="ChEBI" id="CHEBI:18420"/>
        <label>1</label>
    </ligand>
</feature>
<keyword evidence="10 18" id="KW-0547">Nucleotide-binding</keyword>
<dbReference type="PROSITE" id="PS01012">
    <property type="entry name" value="FOLYLPOLYGLU_SYNT_2"/>
    <property type="match status" value="1"/>
</dbReference>
<dbReference type="InterPro" id="IPR018109">
    <property type="entry name" value="Folylpolyglutamate_synth_CS"/>
</dbReference>
<dbReference type="FunFam" id="3.40.1190.10:FF:000009">
    <property type="entry name" value="Folylpolyglutamate synthase"/>
    <property type="match status" value="1"/>
</dbReference>
<dbReference type="InterPro" id="IPR036565">
    <property type="entry name" value="Mur-like_cat_sf"/>
</dbReference>
<evidence type="ECO:0000256" key="14">
    <source>
        <dbReference type="ARBA" id="ARBA00023128"/>
    </source>
</evidence>
<keyword evidence="9 19" id="KW-0479">Metal-binding</keyword>
<evidence type="ECO:0000256" key="10">
    <source>
        <dbReference type="ARBA" id="ARBA00022741"/>
    </source>
</evidence>
<evidence type="ECO:0000256" key="17">
    <source>
        <dbReference type="PIRNR" id="PIRNR038895"/>
    </source>
</evidence>
<comment type="cofactor">
    <cofactor evidence="17">
        <name>a monovalent cation</name>
        <dbReference type="ChEBI" id="CHEBI:60242"/>
    </cofactor>
    <text evidence="17">A monovalent cation.</text>
</comment>
<comment type="catalytic activity">
    <reaction evidence="16 17">
        <text>(6S)-5,6,7,8-tetrahydrofolyl-(gamma-L-Glu)(n) + L-glutamate + ATP = (6S)-5,6,7,8-tetrahydrofolyl-(gamma-L-Glu)(n+1) + ADP + phosphate + H(+)</text>
        <dbReference type="Rhea" id="RHEA:10580"/>
        <dbReference type="Rhea" id="RHEA-COMP:14738"/>
        <dbReference type="Rhea" id="RHEA-COMP:14740"/>
        <dbReference type="ChEBI" id="CHEBI:15378"/>
        <dbReference type="ChEBI" id="CHEBI:29985"/>
        <dbReference type="ChEBI" id="CHEBI:30616"/>
        <dbReference type="ChEBI" id="CHEBI:43474"/>
        <dbReference type="ChEBI" id="CHEBI:141005"/>
        <dbReference type="ChEBI" id="CHEBI:456216"/>
        <dbReference type="EC" id="6.3.2.17"/>
    </reaction>
</comment>
<evidence type="ECO:0000313" key="20">
    <source>
        <dbReference type="EMBL" id="KAJ7368451.1"/>
    </source>
</evidence>
<evidence type="ECO:0000256" key="19">
    <source>
        <dbReference type="PIRSR" id="PIRSR038895-2"/>
    </source>
</evidence>
<feature type="binding site" evidence="19">
    <location>
        <position position="184"/>
    </location>
    <ligand>
        <name>Mg(2+)</name>
        <dbReference type="ChEBI" id="CHEBI:18420"/>
        <label>1</label>
    </ligand>
</feature>
<dbReference type="InterPro" id="IPR036615">
    <property type="entry name" value="Mur_ligase_C_dom_sf"/>
</dbReference>
<reference evidence="20" key="1">
    <citation type="submission" date="2023-03" db="EMBL/GenBank/DDBJ databases">
        <title>Massive genome expansion in bonnet fungi (Mycena s.s.) driven by repeated elements and novel gene families across ecological guilds.</title>
        <authorList>
            <consortium name="Lawrence Berkeley National Laboratory"/>
            <person name="Harder C.B."/>
            <person name="Miyauchi S."/>
            <person name="Viragh M."/>
            <person name="Kuo A."/>
            <person name="Thoen E."/>
            <person name="Andreopoulos B."/>
            <person name="Lu D."/>
            <person name="Skrede I."/>
            <person name="Drula E."/>
            <person name="Henrissat B."/>
            <person name="Morin E."/>
            <person name="Kohler A."/>
            <person name="Barry K."/>
            <person name="LaButti K."/>
            <person name="Morin E."/>
            <person name="Salamov A."/>
            <person name="Lipzen A."/>
            <person name="Mereny Z."/>
            <person name="Hegedus B."/>
            <person name="Baldrian P."/>
            <person name="Stursova M."/>
            <person name="Weitz H."/>
            <person name="Taylor A."/>
            <person name="Grigoriev I.V."/>
            <person name="Nagy L.G."/>
            <person name="Martin F."/>
            <person name="Kauserud H."/>
        </authorList>
    </citation>
    <scope>NUCLEOTIDE SEQUENCE</scope>
    <source>
        <strain evidence="20">CBHHK002</strain>
    </source>
</reference>
<evidence type="ECO:0000256" key="3">
    <source>
        <dbReference type="ARBA" id="ARBA00004496"/>
    </source>
</evidence>
<dbReference type="EMBL" id="JARIHO010000001">
    <property type="protein sequence ID" value="KAJ7368451.1"/>
    <property type="molecule type" value="Genomic_DNA"/>
</dbReference>
<sequence>MRRSIHFLSRIFHLGTRSMSTRTYRDAVNNLNSLQSNAAALEQVRASGGRSSAFAIPEMIEYLGIIGYKPTDLNALNVIHITGTKGKGSTSAFTDSILRETHPEWTTGLYTSPHLVAVRERIRINGRPLSEEDFAKFFFEVWDRINENKTRVETTPDKPGYFRFMTLVAYHAFLSLKVDVSILEVGVGGAHDSTNIVPKPVVTGITSLGIDHVSVLGHTLAEIAWQKGGIYKEGVPAFTVDQPAEGLDVLRQRAKDLKSSEFNVVSTIPELSKVRLGLSGTHQIINATLAVHLARSFINSRSSVPSDVLLTDDVVRGLENARWPGRCQTVPDPAFSNTTWYMDGAHTLESIACCVQWFVSPGIGLGADARKKENRILIFNCTSGRSGSTFLGSIQSHIAAQLKLFNSDETASSFFDHVIFCTNVTYADGGFKADITTVAMDPVDLAELKTQNQLAAAWSSLIPTFPTANIHVLSSIEHAVNLVRQLESETGNANVLVAGSLHLVGGVFEVAGLSSAL</sequence>
<evidence type="ECO:0000256" key="5">
    <source>
        <dbReference type="ARBA" id="ARBA00008276"/>
    </source>
</evidence>
<dbReference type="NCBIfam" id="TIGR01499">
    <property type="entry name" value="folC"/>
    <property type="match status" value="1"/>
</dbReference>
<feature type="binding site" evidence="19">
    <location>
        <position position="112"/>
    </location>
    <ligand>
        <name>Mg(2+)</name>
        <dbReference type="ChEBI" id="CHEBI:18420"/>
        <label>1</label>
    </ligand>
</feature>
<feature type="binding site" evidence="18">
    <location>
        <position position="326"/>
    </location>
    <ligand>
        <name>ATP</name>
        <dbReference type="ChEBI" id="CHEBI:30616"/>
    </ligand>
</feature>
<evidence type="ECO:0000313" key="21">
    <source>
        <dbReference type="Proteomes" id="UP001218218"/>
    </source>
</evidence>
<dbReference type="EC" id="6.3.2.17" evidence="17"/>
<evidence type="ECO:0000256" key="7">
    <source>
        <dbReference type="ARBA" id="ARBA00022563"/>
    </source>
</evidence>
<dbReference type="GO" id="GO:0046872">
    <property type="term" value="F:metal ion binding"/>
    <property type="evidence" value="ECO:0007669"/>
    <property type="project" value="UniProtKB-KW"/>
</dbReference>
<evidence type="ECO:0000256" key="13">
    <source>
        <dbReference type="ARBA" id="ARBA00022842"/>
    </source>
</evidence>
<keyword evidence="15" id="KW-0472">Membrane</keyword>
<gene>
    <name evidence="20" type="ORF">DFH08DRAFT_831430</name>
</gene>
<dbReference type="SUPFAM" id="SSF53244">
    <property type="entry name" value="MurD-like peptide ligases, peptide-binding domain"/>
    <property type="match status" value="1"/>
</dbReference>
<accession>A0AAD7AUQ1</accession>
<dbReference type="Proteomes" id="UP001218218">
    <property type="component" value="Unassembled WGS sequence"/>
</dbReference>
<dbReference type="InterPro" id="IPR023600">
    <property type="entry name" value="Folylpolyglutamate_synth_euk"/>
</dbReference>
<comment type="pathway">
    <text evidence="4 17">Cofactor biosynthesis; tetrahydrofolylpolyglutamate biosynthesis.</text>
</comment>
<dbReference type="Gene3D" id="3.90.190.20">
    <property type="entry name" value="Mur ligase, C-terminal domain"/>
    <property type="match status" value="1"/>
</dbReference>
<keyword evidence="12 18" id="KW-0067">ATP-binding</keyword>
<dbReference type="Gene3D" id="3.40.1190.10">
    <property type="entry name" value="Mur-like, catalytic domain"/>
    <property type="match status" value="1"/>
</dbReference>
<protein>
    <recommendedName>
        <fullName evidence="17">Folylpolyglutamate synthase</fullName>
        <ecNumber evidence="17">6.3.2.17</ecNumber>
    </recommendedName>
    <alternativeName>
        <fullName evidence="17">Folylpoly-gamma-glutamate synthetase</fullName>
    </alternativeName>
    <alternativeName>
        <fullName evidence="17">Tetrahydrofolylpolyglutamate synthase</fullName>
    </alternativeName>
</protein>
<name>A0AAD7AUQ1_9AGAR</name>
<dbReference type="GO" id="GO:0005743">
    <property type="term" value="C:mitochondrial inner membrane"/>
    <property type="evidence" value="ECO:0007669"/>
    <property type="project" value="UniProtKB-SubCell"/>
</dbReference>
<keyword evidence="21" id="KW-1185">Reference proteome</keyword>
<dbReference type="AlphaFoldDB" id="A0AAD7AUQ1"/>
<keyword evidence="14" id="KW-0496">Mitochondrion</keyword>
<keyword evidence="7 17" id="KW-0554">One-carbon metabolism</keyword>
<dbReference type="GO" id="GO:0006730">
    <property type="term" value="P:one-carbon metabolic process"/>
    <property type="evidence" value="ECO:0007669"/>
    <property type="project" value="UniProtKB-KW"/>
</dbReference>
<keyword evidence="13 19" id="KW-0460">Magnesium</keyword>
<evidence type="ECO:0000256" key="2">
    <source>
        <dbReference type="ARBA" id="ARBA00004305"/>
    </source>
</evidence>
<evidence type="ECO:0000256" key="12">
    <source>
        <dbReference type="ARBA" id="ARBA00022840"/>
    </source>
</evidence>
<keyword evidence="6" id="KW-0963">Cytoplasm</keyword>
<comment type="caution">
    <text evidence="20">The sequence shown here is derived from an EMBL/GenBank/DDBJ whole genome shotgun (WGS) entry which is preliminary data.</text>
</comment>
<evidence type="ECO:0000256" key="15">
    <source>
        <dbReference type="ARBA" id="ARBA00023136"/>
    </source>
</evidence>
<comment type="similarity">
    <text evidence="5 17">Belongs to the folylpolyglutamate synthase family.</text>
</comment>
<evidence type="ECO:0000256" key="6">
    <source>
        <dbReference type="ARBA" id="ARBA00022490"/>
    </source>
</evidence>
<organism evidence="20 21">
    <name type="scientific">Mycena albidolilacea</name>
    <dbReference type="NCBI Taxonomy" id="1033008"/>
    <lineage>
        <taxon>Eukaryota</taxon>
        <taxon>Fungi</taxon>
        <taxon>Dikarya</taxon>
        <taxon>Basidiomycota</taxon>
        <taxon>Agaricomycotina</taxon>
        <taxon>Agaricomycetes</taxon>
        <taxon>Agaricomycetidae</taxon>
        <taxon>Agaricales</taxon>
        <taxon>Marasmiineae</taxon>
        <taxon>Mycenaceae</taxon>
        <taxon>Mycena</taxon>
    </lineage>
</organism>
<proteinExistence type="inferred from homology"/>
<evidence type="ECO:0000256" key="18">
    <source>
        <dbReference type="PIRSR" id="PIRSR038895-1"/>
    </source>
</evidence>
<dbReference type="InterPro" id="IPR001645">
    <property type="entry name" value="Folylpolyglutamate_synth"/>
</dbReference>
<dbReference type="PIRSF" id="PIRSF038895">
    <property type="entry name" value="FPGS"/>
    <property type="match status" value="1"/>
</dbReference>
<keyword evidence="11" id="KW-0999">Mitochondrion inner membrane</keyword>
<dbReference type="PANTHER" id="PTHR11136:SF5">
    <property type="entry name" value="FOLYLPOLYGLUTAMATE SYNTHASE, MITOCHONDRIAL"/>
    <property type="match status" value="1"/>
</dbReference>
<evidence type="ECO:0000256" key="16">
    <source>
        <dbReference type="ARBA" id="ARBA00047493"/>
    </source>
</evidence>
<evidence type="ECO:0000256" key="9">
    <source>
        <dbReference type="ARBA" id="ARBA00022723"/>
    </source>
</evidence>
<dbReference type="GO" id="GO:0004326">
    <property type="term" value="F:tetrahydrofolylpolyglutamate synthase activity"/>
    <property type="evidence" value="ECO:0007669"/>
    <property type="project" value="UniProtKB-EC"/>
</dbReference>
<dbReference type="GO" id="GO:0005829">
    <property type="term" value="C:cytosol"/>
    <property type="evidence" value="ECO:0007669"/>
    <property type="project" value="TreeGrafter"/>
</dbReference>
<dbReference type="GO" id="GO:0005759">
    <property type="term" value="C:mitochondrial matrix"/>
    <property type="evidence" value="ECO:0007669"/>
    <property type="project" value="UniProtKB-SubCell"/>
</dbReference>
<evidence type="ECO:0000256" key="8">
    <source>
        <dbReference type="ARBA" id="ARBA00022598"/>
    </source>
</evidence>
<keyword evidence="8 17" id="KW-0436">Ligase</keyword>
<evidence type="ECO:0000256" key="1">
    <source>
        <dbReference type="ARBA" id="ARBA00004273"/>
    </source>
</evidence>